<proteinExistence type="predicted"/>
<name>A0A437ADZ9_ARTFL</name>
<dbReference type="GeneID" id="93582790"/>
<keyword evidence="3" id="KW-1185">Reference proteome</keyword>
<dbReference type="VEuPathDB" id="FungiDB:DFL_000479"/>
<protein>
    <submittedName>
        <fullName evidence="2">Uncharacterized protein</fullName>
    </submittedName>
</protein>
<dbReference type="AlphaFoldDB" id="A0A437ADZ9"/>
<organism evidence="2 3">
    <name type="scientific">Arthrobotrys flagrans</name>
    <name type="common">Nematode-trapping fungus</name>
    <name type="synonym">Trichothecium flagrans</name>
    <dbReference type="NCBI Taxonomy" id="97331"/>
    <lineage>
        <taxon>Eukaryota</taxon>
        <taxon>Fungi</taxon>
        <taxon>Dikarya</taxon>
        <taxon>Ascomycota</taxon>
        <taxon>Pezizomycotina</taxon>
        <taxon>Orbiliomycetes</taxon>
        <taxon>Orbiliales</taxon>
        <taxon>Orbiliaceae</taxon>
        <taxon>Arthrobotrys</taxon>
    </lineage>
</organism>
<dbReference type="RefSeq" id="XP_067495016.1">
    <property type="nucleotide sequence ID" value="XM_067633943.1"/>
</dbReference>
<feature type="signal peptide" evidence="1">
    <location>
        <begin position="1"/>
        <end position="19"/>
    </location>
</feature>
<feature type="chain" id="PRO_5019190302" evidence="1">
    <location>
        <begin position="20"/>
        <end position="164"/>
    </location>
</feature>
<keyword evidence="1" id="KW-0732">Signal</keyword>
<gene>
    <name evidence="2" type="ORF">DFL_000479</name>
</gene>
<evidence type="ECO:0000313" key="3">
    <source>
        <dbReference type="Proteomes" id="UP000283090"/>
    </source>
</evidence>
<comment type="caution">
    <text evidence="2">The sequence shown here is derived from an EMBL/GenBank/DDBJ whole genome shotgun (WGS) entry which is preliminary data.</text>
</comment>
<evidence type="ECO:0000313" key="2">
    <source>
        <dbReference type="EMBL" id="RVD89472.1"/>
    </source>
</evidence>
<evidence type="ECO:0000256" key="1">
    <source>
        <dbReference type="SAM" id="SignalP"/>
    </source>
</evidence>
<dbReference type="OrthoDB" id="5305063at2759"/>
<accession>A0A437ADZ9</accession>
<dbReference type="Proteomes" id="UP000283090">
    <property type="component" value="Unassembled WGS sequence"/>
</dbReference>
<reference evidence="2 3" key="1">
    <citation type="submission" date="2019-01" db="EMBL/GenBank/DDBJ databases">
        <title>Intercellular communication is required for trap formation in the nematode-trapping fungus Duddingtonia flagrans.</title>
        <authorList>
            <person name="Youssar L."/>
            <person name="Wernet V."/>
            <person name="Hensel N."/>
            <person name="Hildebrandt H.-G."/>
            <person name="Fischer R."/>
        </authorList>
    </citation>
    <scope>NUCLEOTIDE SEQUENCE [LARGE SCALE GENOMIC DNA]</scope>
    <source>
        <strain evidence="2 3">CBS H-5679</strain>
    </source>
</reference>
<sequence>MKSLATLSVIGALTLGAAAQQTNDTCPTTFSFDCPYICTYVLGTICSKTLWMQTGATGCRTCPGIPSTCPATWIEGCAYICKFGDPKADPFCSPSDTSNDGRRCTACPGKPPITATPAPTTGYNGNHTGSPTIPLPQPTYSSQASLVGISTAAFLGLLSSLLAM</sequence>
<dbReference type="EMBL" id="SAEB01000001">
    <property type="protein sequence ID" value="RVD89472.1"/>
    <property type="molecule type" value="Genomic_DNA"/>
</dbReference>